<feature type="compositionally biased region" description="Polar residues" evidence="1">
    <location>
        <begin position="12"/>
        <end position="34"/>
    </location>
</feature>
<evidence type="ECO:0000313" key="3">
    <source>
        <dbReference type="Proteomes" id="UP000183809"/>
    </source>
</evidence>
<accession>A0A1J9S5S8</accession>
<feature type="compositionally biased region" description="Low complexity" evidence="1">
    <location>
        <begin position="717"/>
        <end position="729"/>
    </location>
</feature>
<organism evidence="2 3">
    <name type="scientific">Diplodia corticola</name>
    <dbReference type="NCBI Taxonomy" id="236234"/>
    <lineage>
        <taxon>Eukaryota</taxon>
        <taxon>Fungi</taxon>
        <taxon>Dikarya</taxon>
        <taxon>Ascomycota</taxon>
        <taxon>Pezizomycotina</taxon>
        <taxon>Dothideomycetes</taxon>
        <taxon>Dothideomycetes incertae sedis</taxon>
        <taxon>Botryosphaeriales</taxon>
        <taxon>Botryosphaeriaceae</taxon>
        <taxon>Diplodia</taxon>
    </lineage>
</organism>
<feature type="compositionally biased region" description="Polar residues" evidence="1">
    <location>
        <begin position="747"/>
        <end position="764"/>
    </location>
</feature>
<feature type="region of interest" description="Disordered" evidence="1">
    <location>
        <begin position="1"/>
        <end position="54"/>
    </location>
</feature>
<sequence>MRTRSGKGKLSESATPAPQSHDTSLDASSSGSPKTSRKLTRSSSNNSMHSQIFVAAKDHGPGAYYARPVLTISGLPEHFLARLEREDELRQRSSRPKSLYEQFQEIERESSSQNEDPSQNGNDHERPKRGNRGRPAKIQKHQPSPRRRRARPRKSLADVDEEDFMSRPQTPSVADADEDANPDAADPPSDDDLSEAADQDQADDSHSPEEPDASPSQQLINETAGAYRSTATSARSQPSPPREPRPRPTYLDEELEDGDLPPPFSNTPGTPSESEVDDDANRILRKRFDYMTDPGKFIAALTKHLPSERTSDILYALAENTQAALEAWQDEYLAIDKRVAAHANNGPRKPVNGGRVPVDPVVFEDQKEADIYSYVYDSRKPPGTQDPFSQRIGTDYVGGRELRHRRARDVTTEDLAQSEEEVGKRKRRAAQRFDGTADSGSRTRKREHAGSETPEPPVSRKRGKVGSATKRQSVVPARIREMRGESAMTTSASEDDDTYEGTPEPRGPGKRRGRPPGSKNLAQRKDAGIKKGPRGKKGAAAAQAAVNAANNEQNSTQTTFPSAPSAVTAAPPQQPQQQQPFFVQGYNHAPHSNIPPVSAAPVPGINADPTFISAHPQQTAQNPYGAGVASQSSIAPGTPAQANGHAQHVAAPTSTPASTTQAAQTPTSAGSSTTTASGRKKGVKSEKRSASMTQWWAERKARQAADRLADQQRQHQAEVQNAAAAQNPQGYGLPVNGYKGPYPPTQPAFQSYATTQPAAQQSSFRAIAPGPHQGQGAQAQAQTHHHHHIPQTTHHHHTPPAISHPSTQATQPAKQAVHHGPFGYDGAGSPPPPIHGNMQQGQPQQGVPDSLRRDILGLRGKPEPRRGL</sequence>
<feature type="compositionally biased region" description="Low complexity" evidence="1">
    <location>
        <begin position="538"/>
        <end position="549"/>
    </location>
</feature>
<feature type="compositionally biased region" description="Polar residues" evidence="1">
    <location>
        <begin position="837"/>
        <end position="847"/>
    </location>
</feature>
<evidence type="ECO:0000313" key="2">
    <source>
        <dbReference type="EMBL" id="OJD40307.1"/>
    </source>
</evidence>
<reference evidence="2 3" key="1">
    <citation type="submission" date="2016-10" db="EMBL/GenBank/DDBJ databases">
        <title>Proteomics and genomics reveal pathogen-plant mechanisms compatible with a hemibiotrophic lifestyle of Diplodia corticola.</title>
        <authorList>
            <person name="Fernandes I."/>
            <person name="De Jonge R."/>
            <person name="Van De Peer Y."/>
            <person name="Devreese B."/>
            <person name="Alves A."/>
            <person name="Esteves A.C."/>
        </authorList>
    </citation>
    <scope>NUCLEOTIDE SEQUENCE [LARGE SCALE GENOMIC DNA]</scope>
    <source>
        <strain evidence="2 3">CBS 112549</strain>
    </source>
</reference>
<feature type="compositionally biased region" description="Basic and acidic residues" evidence="1">
    <location>
        <begin position="850"/>
        <end position="868"/>
    </location>
</feature>
<feature type="compositionally biased region" description="Basic residues" evidence="1">
    <location>
        <begin position="129"/>
        <end position="154"/>
    </location>
</feature>
<feature type="region of interest" description="Disordered" evidence="1">
    <location>
        <begin position="86"/>
        <end position="280"/>
    </location>
</feature>
<feature type="region of interest" description="Disordered" evidence="1">
    <location>
        <begin position="376"/>
        <end position="602"/>
    </location>
</feature>
<dbReference type="Proteomes" id="UP000183809">
    <property type="component" value="Unassembled WGS sequence"/>
</dbReference>
<name>A0A1J9S5S8_9PEZI</name>
<feature type="compositionally biased region" description="Polar residues" evidence="1">
    <location>
        <begin position="111"/>
        <end position="121"/>
    </location>
</feature>
<feature type="compositionally biased region" description="Low complexity" evidence="1">
    <location>
        <begin position="558"/>
        <end position="584"/>
    </location>
</feature>
<dbReference type="GeneID" id="31010273"/>
<protein>
    <submittedName>
        <fullName evidence="2">Uncharacterized protein</fullName>
    </submittedName>
</protein>
<feature type="compositionally biased region" description="Acidic residues" evidence="1">
    <location>
        <begin position="188"/>
        <end position="202"/>
    </location>
</feature>
<dbReference type="AlphaFoldDB" id="A0A1J9S5S8"/>
<feature type="compositionally biased region" description="Polar residues" evidence="1">
    <location>
        <begin position="41"/>
        <end position="50"/>
    </location>
</feature>
<feature type="compositionally biased region" description="Basic residues" evidence="1">
    <location>
        <begin position="783"/>
        <end position="798"/>
    </location>
</feature>
<dbReference type="EMBL" id="MNUE01000001">
    <property type="protein sequence ID" value="OJD40307.1"/>
    <property type="molecule type" value="Genomic_DNA"/>
</dbReference>
<evidence type="ECO:0000256" key="1">
    <source>
        <dbReference type="SAM" id="MobiDB-lite"/>
    </source>
</evidence>
<dbReference type="OrthoDB" id="4115400at2759"/>
<feature type="region of interest" description="Disordered" evidence="1">
    <location>
        <begin position="617"/>
        <end position="868"/>
    </location>
</feature>
<proteinExistence type="predicted"/>
<comment type="caution">
    <text evidence="2">The sequence shown here is derived from an EMBL/GenBank/DDBJ whole genome shotgun (WGS) entry which is preliminary data.</text>
</comment>
<feature type="compositionally biased region" description="Low complexity" evidence="1">
    <location>
        <begin position="650"/>
        <end position="677"/>
    </location>
</feature>
<dbReference type="RefSeq" id="XP_020135150.1">
    <property type="nucleotide sequence ID" value="XM_020270014.1"/>
</dbReference>
<keyword evidence="3" id="KW-1185">Reference proteome</keyword>
<feature type="compositionally biased region" description="Low complexity" evidence="1">
    <location>
        <begin position="766"/>
        <end position="782"/>
    </location>
</feature>
<gene>
    <name evidence="2" type="ORF">BKCO1_10006</name>
</gene>
<dbReference type="STRING" id="236234.A0A1J9S5S8"/>
<feature type="compositionally biased region" description="Basic and acidic residues" evidence="1">
    <location>
        <begin position="697"/>
        <end position="716"/>
    </location>
</feature>